<gene>
    <name evidence="1" type="ordered locus">Dalk_2118</name>
</gene>
<dbReference type="EMBL" id="CP001322">
    <property type="protein sequence ID" value="ACL03812.1"/>
    <property type="molecule type" value="Genomic_DNA"/>
</dbReference>
<keyword evidence="2" id="KW-1185">Reference proteome</keyword>
<dbReference type="RefSeq" id="WP_015946889.1">
    <property type="nucleotide sequence ID" value="NC_011768.1"/>
</dbReference>
<dbReference type="AlphaFoldDB" id="B8FGD2"/>
<evidence type="ECO:0000313" key="2">
    <source>
        <dbReference type="Proteomes" id="UP000000739"/>
    </source>
</evidence>
<dbReference type="KEGG" id="dal:Dalk_2118"/>
<accession>B8FGD2</accession>
<dbReference type="Proteomes" id="UP000000739">
    <property type="component" value="Chromosome"/>
</dbReference>
<protein>
    <submittedName>
        <fullName evidence="1">Uncharacterized protein</fullName>
    </submittedName>
</protein>
<sequence length="364" mass="40896">MKNNRWISLLSVFFLLFTLGLGQAAADDLFFRLNVKGLEDEAATKLLETRLMEMLKKNISGIFFIRDSFAPAIEIWADLENLPGGFVRCEITKASLLYPEGVEVPLPSGDSADGKGRDERKSIEKAVNDVVKKVAKDCNGYNGFCFTLRKEAEKLKVLSWKPVPLRTAEENQEAEKTVDKLIHKQACDLEEIKAQISSLRMLLLKKLDGIAESQKGVLTPNQLQLTVKKYVNIAAKQRYAQEDPDCNDLLREKRHVLIKVPGAPAVFPVKGEYRICTDKAGLLVVGKERTITLLDKPLPVVKKKEESAVRRLEINALGYDKDYRAIFVSNEDADKISCMRCIATNEYFVISKAALDASKKQETR</sequence>
<organism evidence="1 2">
    <name type="scientific">Desulfatibacillum aliphaticivorans</name>
    <dbReference type="NCBI Taxonomy" id="218208"/>
    <lineage>
        <taxon>Bacteria</taxon>
        <taxon>Pseudomonadati</taxon>
        <taxon>Thermodesulfobacteriota</taxon>
        <taxon>Desulfobacteria</taxon>
        <taxon>Desulfobacterales</taxon>
        <taxon>Desulfatibacillaceae</taxon>
        <taxon>Desulfatibacillum</taxon>
    </lineage>
</organism>
<dbReference type="HOGENOM" id="CLU_760156_0_0_7"/>
<name>B8FGD2_DESAL</name>
<reference evidence="1 2" key="1">
    <citation type="journal article" date="2012" name="Environ. Microbiol.">
        <title>The genome sequence of Desulfatibacillum alkenivorans AK-01: a blueprint for anaerobic alkane oxidation.</title>
        <authorList>
            <person name="Callaghan A.V."/>
            <person name="Morris B.E."/>
            <person name="Pereira I.A."/>
            <person name="McInerney M.J."/>
            <person name="Austin R.N."/>
            <person name="Groves J.T."/>
            <person name="Kukor J.J."/>
            <person name="Suflita J.M."/>
            <person name="Young L.Y."/>
            <person name="Zylstra G.J."/>
            <person name="Wawrik B."/>
        </authorList>
    </citation>
    <scope>NUCLEOTIDE SEQUENCE [LARGE SCALE GENOMIC DNA]</scope>
    <source>
        <strain evidence="1 2">AK-01</strain>
    </source>
</reference>
<evidence type="ECO:0000313" key="1">
    <source>
        <dbReference type="EMBL" id="ACL03812.1"/>
    </source>
</evidence>
<proteinExistence type="predicted"/>